<evidence type="ECO:0000256" key="1">
    <source>
        <dbReference type="SAM" id="Phobius"/>
    </source>
</evidence>
<proteinExistence type="predicted"/>
<organism evidence="2 3">
    <name type="scientific">Agathobacter rectalis CAG:36</name>
    <dbReference type="NCBI Taxonomy" id="1263079"/>
    <lineage>
        <taxon>Bacteria</taxon>
        <taxon>Bacillati</taxon>
        <taxon>Bacillota</taxon>
        <taxon>Clostridia</taxon>
        <taxon>Lachnospirales</taxon>
        <taxon>Lachnospiraceae</taxon>
        <taxon>Agathobacter</taxon>
    </lineage>
</organism>
<feature type="transmembrane region" description="Helical" evidence="1">
    <location>
        <begin position="45"/>
        <end position="77"/>
    </location>
</feature>
<protein>
    <submittedName>
        <fullName evidence="2">Stage II sporulation protein E (SpoIIE)</fullName>
    </submittedName>
</protein>
<sequence>MRSANLKKAVWGLMAFASTLVCVMDCYPLIPAVYGVYCLSSGHTIIFYIGLIIGMGYFISIPSICKYLFIIAVIYFGERLFVRKSSKNGCLTTAVVAKQKKRMSDTSRCSSLCHGGDESVGNISGKAGYG</sequence>
<dbReference type="AlphaFoldDB" id="R6TIB5"/>
<dbReference type="Proteomes" id="UP000018162">
    <property type="component" value="Unassembled WGS sequence"/>
</dbReference>
<evidence type="ECO:0000313" key="3">
    <source>
        <dbReference type="Proteomes" id="UP000018162"/>
    </source>
</evidence>
<evidence type="ECO:0000313" key="2">
    <source>
        <dbReference type="EMBL" id="CDC71980.1"/>
    </source>
</evidence>
<accession>R6TIB5</accession>
<name>R6TIB5_9FIRM</name>
<keyword evidence="1" id="KW-1133">Transmembrane helix</keyword>
<reference evidence="2" key="1">
    <citation type="submission" date="2012-11" db="EMBL/GenBank/DDBJ databases">
        <title>Dependencies among metagenomic species, viruses, plasmids and units of genetic variation.</title>
        <authorList>
            <person name="Nielsen H.B."/>
            <person name="Almeida M."/>
            <person name="Juncker A.S."/>
            <person name="Rasmussen S."/>
            <person name="Li J."/>
            <person name="Sunagawa S."/>
            <person name="Plichta D."/>
            <person name="Gautier L."/>
            <person name="Le Chatelier E."/>
            <person name="Peletier E."/>
            <person name="Bonde I."/>
            <person name="Nielsen T."/>
            <person name="Manichanh C."/>
            <person name="Arumugam M."/>
            <person name="Batto J."/>
            <person name="Santos M.B.Q.D."/>
            <person name="Blom N."/>
            <person name="Borruel N."/>
            <person name="Burgdorf K.S."/>
            <person name="Boumezbeur F."/>
            <person name="Casellas F."/>
            <person name="Dore J."/>
            <person name="Guarner F."/>
            <person name="Hansen T."/>
            <person name="Hildebrand F."/>
            <person name="Kaas R.S."/>
            <person name="Kennedy S."/>
            <person name="Kristiansen K."/>
            <person name="Kultima J.R."/>
            <person name="Leonard P."/>
            <person name="Levenez F."/>
            <person name="Lund O."/>
            <person name="Moumen B."/>
            <person name="Le Paslier D."/>
            <person name="Pons N."/>
            <person name="Pedersen O."/>
            <person name="Prifti E."/>
            <person name="Qin J."/>
            <person name="Raes J."/>
            <person name="Tap J."/>
            <person name="Tims S."/>
            <person name="Ussery D.W."/>
            <person name="Yamada T."/>
            <person name="MetaHit consortium"/>
            <person name="Renault P."/>
            <person name="Sicheritz-Ponten T."/>
            <person name="Bork P."/>
            <person name="Wang J."/>
            <person name="Brunak S."/>
            <person name="Ehrlich S.D."/>
        </authorList>
    </citation>
    <scope>NUCLEOTIDE SEQUENCE [LARGE SCALE GENOMIC DNA]</scope>
</reference>
<keyword evidence="1" id="KW-0812">Transmembrane</keyword>
<gene>
    <name evidence="2" type="ORF">BN626_00679</name>
</gene>
<dbReference type="EMBL" id="CBFV010000031">
    <property type="protein sequence ID" value="CDC71980.1"/>
    <property type="molecule type" value="Genomic_DNA"/>
</dbReference>
<comment type="caution">
    <text evidence="2">The sequence shown here is derived from an EMBL/GenBank/DDBJ whole genome shotgun (WGS) entry which is preliminary data.</text>
</comment>
<keyword evidence="1" id="KW-0472">Membrane</keyword>